<dbReference type="GO" id="GO:0006354">
    <property type="term" value="P:DNA-templated transcription elongation"/>
    <property type="evidence" value="ECO:0007669"/>
    <property type="project" value="TreeGrafter"/>
</dbReference>
<dbReference type="KEGG" id="cthd:CDO33_09610"/>
<evidence type="ECO:0000313" key="3">
    <source>
        <dbReference type="Proteomes" id="UP000236151"/>
    </source>
</evidence>
<sequence length="147" mass="17188">MGKKICLTRAMFEKVLEHLIRLEENKNRLIDEYYPEIGDERDKFIDFLSEYVNKIDGVVEDIRISDEADNEFPFVIIGSEVEIHDVDENEVFRYKLVTPYERDIANGHISFLSPMGKSLLLKKKGEDVSVKTPSGIYRYRIKKIEVV</sequence>
<protein>
    <recommendedName>
        <fullName evidence="1">Transcription elongation factor GreA/GreB C-terminal domain-containing protein</fullName>
    </recommendedName>
</protein>
<proteinExistence type="predicted"/>
<evidence type="ECO:0000313" key="2">
    <source>
        <dbReference type="EMBL" id="PNT94658.1"/>
    </source>
</evidence>
<evidence type="ECO:0000259" key="1">
    <source>
        <dbReference type="Pfam" id="PF01272"/>
    </source>
</evidence>
<comment type="caution">
    <text evidence="2">The sequence shown here is derived from an EMBL/GenBank/DDBJ whole genome shotgun (WGS) entry which is preliminary data.</text>
</comment>
<dbReference type="Proteomes" id="UP000236151">
    <property type="component" value="Unassembled WGS sequence"/>
</dbReference>
<dbReference type="InterPro" id="IPR001437">
    <property type="entry name" value="Tscrpt_elong_fac_GreA/B_C"/>
</dbReference>
<name>A0A2K2FC30_9CLOT</name>
<reference evidence="2 3" key="1">
    <citation type="submission" date="2017-06" db="EMBL/GenBank/DDBJ databases">
        <title>Investigating the central metabolism of Clostridium thermosuccinogenes.</title>
        <authorList>
            <person name="Koendjbiharie J.G."/>
            <person name="van Kranenburg R."/>
        </authorList>
    </citation>
    <scope>NUCLEOTIDE SEQUENCE [LARGE SCALE GENOMIC DNA]</scope>
    <source>
        <strain evidence="2 3">DSM 5806</strain>
    </source>
</reference>
<dbReference type="GO" id="GO:0003677">
    <property type="term" value="F:DNA binding"/>
    <property type="evidence" value="ECO:0007669"/>
    <property type="project" value="InterPro"/>
</dbReference>
<dbReference type="Pfam" id="PF01272">
    <property type="entry name" value="GreA_GreB"/>
    <property type="match status" value="1"/>
</dbReference>
<dbReference type="RefSeq" id="WP_103083220.1">
    <property type="nucleotide sequence ID" value="NZ_CP021850.1"/>
</dbReference>
<dbReference type="SUPFAM" id="SSF54534">
    <property type="entry name" value="FKBP-like"/>
    <property type="match status" value="1"/>
</dbReference>
<dbReference type="PROSITE" id="PS00830">
    <property type="entry name" value="GREAB_2"/>
    <property type="match status" value="1"/>
</dbReference>
<dbReference type="PANTHER" id="PTHR30437:SF4">
    <property type="entry name" value="TRANSCRIPTION ELONGATION FACTOR GREA"/>
    <property type="match status" value="1"/>
</dbReference>
<dbReference type="GO" id="GO:0032784">
    <property type="term" value="P:regulation of DNA-templated transcription elongation"/>
    <property type="evidence" value="ECO:0007669"/>
    <property type="project" value="InterPro"/>
</dbReference>
<dbReference type="PANTHER" id="PTHR30437">
    <property type="entry name" value="TRANSCRIPTION ELONGATION FACTOR GREA"/>
    <property type="match status" value="1"/>
</dbReference>
<accession>A0A2K2FC30</accession>
<dbReference type="PIRSF" id="PIRSF006092">
    <property type="entry name" value="GreA_GreB"/>
    <property type="match status" value="1"/>
</dbReference>
<feature type="domain" description="Transcription elongation factor GreA/GreB C-terminal" evidence="1">
    <location>
        <begin position="74"/>
        <end position="145"/>
    </location>
</feature>
<gene>
    <name evidence="2" type="ORF">CDQ84_18580</name>
</gene>
<dbReference type="InterPro" id="IPR023459">
    <property type="entry name" value="Tscrpt_elong_fac_GreA/B_fam"/>
</dbReference>
<dbReference type="OrthoDB" id="2898253at2"/>
<dbReference type="Gene3D" id="3.10.50.30">
    <property type="entry name" value="Transcription elongation factor, GreA/GreB, C-terminal domain"/>
    <property type="match status" value="1"/>
</dbReference>
<dbReference type="InterPro" id="IPR036953">
    <property type="entry name" value="GreA/GreB_C_sf"/>
</dbReference>
<dbReference type="GO" id="GO:0070063">
    <property type="term" value="F:RNA polymerase binding"/>
    <property type="evidence" value="ECO:0007669"/>
    <property type="project" value="InterPro"/>
</dbReference>
<organism evidence="2 3">
    <name type="scientific">Clostridium thermosuccinogenes</name>
    <dbReference type="NCBI Taxonomy" id="84032"/>
    <lineage>
        <taxon>Bacteria</taxon>
        <taxon>Bacillati</taxon>
        <taxon>Bacillota</taxon>
        <taxon>Clostridia</taxon>
        <taxon>Eubacteriales</taxon>
        <taxon>Clostridiaceae</taxon>
        <taxon>Clostridium</taxon>
    </lineage>
</organism>
<dbReference type="AlphaFoldDB" id="A0A2K2FC30"/>
<dbReference type="InterPro" id="IPR018151">
    <property type="entry name" value="TF_GreA/GreB_CS"/>
</dbReference>
<keyword evidence="3" id="KW-1185">Reference proteome</keyword>
<dbReference type="EMBL" id="NIOJ01000096">
    <property type="protein sequence ID" value="PNT94658.1"/>
    <property type="molecule type" value="Genomic_DNA"/>
</dbReference>